<dbReference type="GeneID" id="18933445"/>
<evidence type="ECO:0000259" key="2">
    <source>
        <dbReference type="Pfam" id="PF08082"/>
    </source>
</evidence>
<protein>
    <recommendedName>
        <fullName evidence="2">PRO8NT domain-containing protein</fullName>
    </recommendedName>
</protein>
<dbReference type="PANTHER" id="PTHR11140">
    <property type="entry name" value="PRE-MRNA SPLICING FACTOR PRP8"/>
    <property type="match status" value="1"/>
</dbReference>
<proteinExistence type="predicted"/>
<dbReference type="GO" id="GO:0030623">
    <property type="term" value="F:U5 snRNA binding"/>
    <property type="evidence" value="ECO:0007669"/>
    <property type="project" value="TreeGrafter"/>
</dbReference>
<dbReference type="InParanoid" id="F4RFD6"/>
<dbReference type="PANTHER" id="PTHR11140:SF0">
    <property type="entry name" value="PRE-MRNA-PROCESSING-SPLICING FACTOR 8"/>
    <property type="match status" value="1"/>
</dbReference>
<gene>
    <name evidence="3" type="ORF">MELLADRAFT_84336</name>
</gene>
<dbReference type="KEGG" id="mlr:MELLADRAFT_84336"/>
<feature type="domain" description="PRO8NT" evidence="2">
    <location>
        <begin position="123"/>
        <end position="178"/>
    </location>
</feature>
<dbReference type="GO" id="GO:0017070">
    <property type="term" value="F:U6 snRNA binding"/>
    <property type="evidence" value="ECO:0007669"/>
    <property type="project" value="TreeGrafter"/>
</dbReference>
<evidence type="ECO:0000313" key="3">
    <source>
        <dbReference type="EMBL" id="EGG08954.1"/>
    </source>
</evidence>
<dbReference type="EMBL" id="GL883099">
    <property type="protein sequence ID" value="EGG08954.1"/>
    <property type="molecule type" value="Genomic_DNA"/>
</dbReference>
<dbReference type="GO" id="GO:0030619">
    <property type="term" value="F:U1 snRNA binding"/>
    <property type="evidence" value="ECO:0007669"/>
    <property type="project" value="TreeGrafter"/>
</dbReference>
<dbReference type="InterPro" id="IPR027652">
    <property type="entry name" value="PRP8"/>
</dbReference>
<dbReference type="GO" id="GO:0071013">
    <property type="term" value="C:catalytic step 2 spliceosome"/>
    <property type="evidence" value="ECO:0007669"/>
    <property type="project" value="TreeGrafter"/>
</dbReference>
<feature type="domain" description="PRO8NT" evidence="2">
    <location>
        <begin position="88"/>
        <end position="120"/>
    </location>
</feature>
<evidence type="ECO:0000313" key="4">
    <source>
        <dbReference type="Proteomes" id="UP000001072"/>
    </source>
</evidence>
<reference evidence="4" key="1">
    <citation type="journal article" date="2011" name="Proc. Natl. Acad. Sci. U.S.A.">
        <title>Obligate biotrophy features unraveled by the genomic analysis of rust fungi.</title>
        <authorList>
            <person name="Duplessis S."/>
            <person name="Cuomo C.A."/>
            <person name="Lin Y.-C."/>
            <person name="Aerts A."/>
            <person name="Tisserant E."/>
            <person name="Veneault-Fourrey C."/>
            <person name="Joly D.L."/>
            <person name="Hacquard S."/>
            <person name="Amselem J."/>
            <person name="Cantarel B.L."/>
            <person name="Chiu R."/>
            <person name="Coutinho P.M."/>
            <person name="Feau N."/>
            <person name="Field M."/>
            <person name="Frey P."/>
            <person name="Gelhaye E."/>
            <person name="Goldberg J."/>
            <person name="Grabherr M.G."/>
            <person name="Kodira C.D."/>
            <person name="Kohler A."/>
            <person name="Kuees U."/>
            <person name="Lindquist E.A."/>
            <person name="Lucas S.M."/>
            <person name="Mago R."/>
            <person name="Mauceli E."/>
            <person name="Morin E."/>
            <person name="Murat C."/>
            <person name="Pangilinan J.L."/>
            <person name="Park R."/>
            <person name="Pearson M."/>
            <person name="Quesneville H."/>
            <person name="Rouhier N."/>
            <person name="Sakthikumar S."/>
            <person name="Salamov A.A."/>
            <person name="Schmutz J."/>
            <person name="Selles B."/>
            <person name="Shapiro H."/>
            <person name="Tanguay P."/>
            <person name="Tuskan G.A."/>
            <person name="Henrissat B."/>
            <person name="Van de Peer Y."/>
            <person name="Rouze P."/>
            <person name="Ellis J.G."/>
            <person name="Dodds P.N."/>
            <person name="Schein J.E."/>
            <person name="Zhong S."/>
            <person name="Hamelin R.C."/>
            <person name="Grigoriev I.V."/>
            <person name="Szabo L.J."/>
            <person name="Martin F."/>
        </authorList>
    </citation>
    <scope>NUCLEOTIDE SEQUENCE [LARGE SCALE GENOMIC DNA]</scope>
    <source>
        <strain evidence="4">98AG31 / pathotype 3-4-7</strain>
    </source>
</reference>
<dbReference type="GO" id="GO:0000244">
    <property type="term" value="P:spliceosomal tri-snRNP complex assembly"/>
    <property type="evidence" value="ECO:0007669"/>
    <property type="project" value="TreeGrafter"/>
</dbReference>
<keyword evidence="4" id="KW-1185">Reference proteome</keyword>
<accession>F4RFD6</accession>
<dbReference type="VEuPathDB" id="FungiDB:MELLADRAFT_84336"/>
<dbReference type="GO" id="GO:0097157">
    <property type="term" value="F:pre-mRNA intronic binding"/>
    <property type="evidence" value="ECO:0007669"/>
    <property type="project" value="TreeGrafter"/>
</dbReference>
<dbReference type="InterPro" id="IPR012591">
    <property type="entry name" value="PRO8NT"/>
</dbReference>
<sequence length="319" mass="37140">MASSSNSHMPPPPPNNQSLPLPPHLASFPAVSYQETAPMSKEQLDPKSKKWIQFQARKYADKQLKTMIAICQLDDPTDFFGLDWCLDVRKIIKDRGDLSNRKFRIDKRVHLDALEYVPLASDAKRDRRHFNRMCFPPFDDKEPPLDYGDNILDTKPSEAIQMYLDEDEDTPVFDWLHDHKPPAKKYKGVQYVNGTSYKSWQLNLGMMSTLTRIGRNLISDFIEDNYFYLFEQKAFFTVKAMNMAIPGGRLSSLSLILLCIESYDDEWNEFNNINKVIIRQQIRTKYCVAFPHLHNSRPRSVHIPKVSQSQHFIHLSQRS</sequence>
<name>F4RFD6_MELLP</name>
<dbReference type="GO" id="GO:0030620">
    <property type="term" value="F:U2 snRNA binding"/>
    <property type="evidence" value="ECO:0007669"/>
    <property type="project" value="TreeGrafter"/>
</dbReference>
<feature type="region of interest" description="Disordered" evidence="1">
    <location>
        <begin position="1"/>
        <end position="26"/>
    </location>
</feature>
<dbReference type="Pfam" id="PF08082">
    <property type="entry name" value="PRO8NT"/>
    <property type="match status" value="2"/>
</dbReference>
<dbReference type="Proteomes" id="UP000001072">
    <property type="component" value="Unassembled WGS sequence"/>
</dbReference>
<dbReference type="eggNOG" id="KOG1795">
    <property type="taxonomic scope" value="Eukaryota"/>
</dbReference>
<dbReference type="HOGENOM" id="CLU_871774_0_0_1"/>
<dbReference type="AlphaFoldDB" id="F4RFD6"/>
<dbReference type="OrthoDB" id="1931567at2759"/>
<dbReference type="RefSeq" id="XP_007407928.1">
    <property type="nucleotide sequence ID" value="XM_007407866.1"/>
</dbReference>
<organism evidence="4">
    <name type="scientific">Melampsora larici-populina (strain 98AG31 / pathotype 3-4-7)</name>
    <name type="common">Poplar leaf rust fungus</name>
    <dbReference type="NCBI Taxonomy" id="747676"/>
    <lineage>
        <taxon>Eukaryota</taxon>
        <taxon>Fungi</taxon>
        <taxon>Dikarya</taxon>
        <taxon>Basidiomycota</taxon>
        <taxon>Pucciniomycotina</taxon>
        <taxon>Pucciniomycetes</taxon>
        <taxon>Pucciniales</taxon>
        <taxon>Melampsoraceae</taxon>
        <taxon>Melampsora</taxon>
    </lineage>
</organism>
<feature type="compositionally biased region" description="Pro residues" evidence="1">
    <location>
        <begin position="9"/>
        <end position="23"/>
    </location>
</feature>
<dbReference type="GO" id="GO:0005682">
    <property type="term" value="C:U5 snRNP"/>
    <property type="evidence" value="ECO:0007669"/>
    <property type="project" value="TreeGrafter"/>
</dbReference>
<evidence type="ECO:0000256" key="1">
    <source>
        <dbReference type="SAM" id="MobiDB-lite"/>
    </source>
</evidence>
<dbReference type="STRING" id="747676.F4RFD6"/>